<proteinExistence type="inferred from homology"/>
<dbReference type="SUPFAM" id="SSF52096">
    <property type="entry name" value="ClpP/crotonase"/>
    <property type="match status" value="1"/>
</dbReference>
<reference evidence="13 14" key="1">
    <citation type="submission" date="2020-02" db="EMBL/GenBank/DDBJ databases">
        <title>Pelistega sp. NLN82 were isolated from wild rodents of the Hainan Island.</title>
        <authorList>
            <person name="Niu N."/>
            <person name="Zhou J."/>
        </authorList>
    </citation>
    <scope>NUCLEOTIDE SEQUENCE [LARGE SCALE GENOMIC DNA]</scope>
    <source>
        <strain evidence="13 14">NLN82</strain>
    </source>
</reference>
<dbReference type="Gene3D" id="3.90.226.10">
    <property type="entry name" value="2-enoyl-CoA Hydratase, Chain A, domain 1"/>
    <property type="match status" value="1"/>
</dbReference>
<feature type="domain" description="3-hydroxyacyl-CoA dehydrogenase NAD binding" evidence="12">
    <location>
        <begin position="307"/>
        <end position="479"/>
    </location>
</feature>
<dbReference type="InterPro" id="IPR001753">
    <property type="entry name" value="Enoyl-CoA_hydra/iso"/>
</dbReference>
<dbReference type="UniPathway" id="UPA00659"/>
<dbReference type="Gene3D" id="1.10.1040.10">
    <property type="entry name" value="N-(1-d-carboxylethyl)-l-norvaline Dehydrogenase, domain 2"/>
    <property type="match status" value="2"/>
</dbReference>
<keyword evidence="9" id="KW-0511">Multifunctional enzyme</keyword>
<gene>
    <name evidence="13" type="ORF">F9B74_01880</name>
</gene>
<dbReference type="PANTHER" id="PTHR43612">
    <property type="entry name" value="TRIFUNCTIONAL ENZYME SUBUNIT ALPHA"/>
    <property type="match status" value="1"/>
</dbReference>
<dbReference type="FunFam" id="3.40.50.720:FF:000009">
    <property type="entry name" value="Fatty oxidation complex, alpha subunit"/>
    <property type="match status" value="1"/>
</dbReference>
<evidence type="ECO:0000256" key="6">
    <source>
        <dbReference type="ARBA" id="ARBA00023027"/>
    </source>
</evidence>
<dbReference type="GO" id="GO:0004300">
    <property type="term" value="F:enoyl-CoA hydratase activity"/>
    <property type="evidence" value="ECO:0007669"/>
    <property type="project" value="TreeGrafter"/>
</dbReference>
<comment type="catalytic activity">
    <reaction evidence="10">
        <text>a (3S)-3-hydroxyacyl-CoA + NAD(+) = a 3-oxoacyl-CoA + NADH + H(+)</text>
        <dbReference type="Rhea" id="RHEA:22432"/>
        <dbReference type="ChEBI" id="CHEBI:15378"/>
        <dbReference type="ChEBI" id="CHEBI:57318"/>
        <dbReference type="ChEBI" id="CHEBI:57540"/>
        <dbReference type="ChEBI" id="CHEBI:57945"/>
        <dbReference type="ChEBI" id="CHEBI:90726"/>
        <dbReference type="EC" id="1.1.1.35"/>
    </reaction>
</comment>
<evidence type="ECO:0000256" key="9">
    <source>
        <dbReference type="ARBA" id="ARBA00023268"/>
    </source>
</evidence>
<dbReference type="Proteomes" id="UP000477651">
    <property type="component" value="Unassembled WGS sequence"/>
</dbReference>
<dbReference type="GO" id="GO:0070403">
    <property type="term" value="F:NAD+ binding"/>
    <property type="evidence" value="ECO:0007669"/>
    <property type="project" value="InterPro"/>
</dbReference>
<evidence type="ECO:0000259" key="11">
    <source>
        <dbReference type="Pfam" id="PF00725"/>
    </source>
</evidence>
<dbReference type="InterPro" id="IPR008927">
    <property type="entry name" value="6-PGluconate_DH-like_C_sf"/>
</dbReference>
<evidence type="ECO:0000256" key="10">
    <source>
        <dbReference type="ARBA" id="ARBA00049556"/>
    </source>
</evidence>
<comment type="caution">
    <text evidence="13">The sequence shown here is derived from an EMBL/GenBank/DDBJ whole genome shotgun (WGS) entry which is preliminary data.</text>
</comment>
<dbReference type="Pfam" id="PF02737">
    <property type="entry name" value="3HCDH_N"/>
    <property type="match status" value="1"/>
</dbReference>
<dbReference type="SUPFAM" id="SSF51735">
    <property type="entry name" value="NAD(P)-binding Rossmann-fold domains"/>
    <property type="match status" value="1"/>
</dbReference>
<dbReference type="InterPro" id="IPR029045">
    <property type="entry name" value="ClpP/crotonase-like_dom_sf"/>
</dbReference>
<keyword evidence="6" id="KW-0520">NAD</keyword>
<dbReference type="AlphaFoldDB" id="A0A6L9Y4D0"/>
<dbReference type="InterPro" id="IPR036291">
    <property type="entry name" value="NAD(P)-bd_dom_sf"/>
</dbReference>
<evidence type="ECO:0000256" key="1">
    <source>
        <dbReference type="ARBA" id="ARBA00005005"/>
    </source>
</evidence>
<evidence type="ECO:0000256" key="5">
    <source>
        <dbReference type="ARBA" id="ARBA00023002"/>
    </source>
</evidence>
<keyword evidence="3" id="KW-0276">Fatty acid metabolism</keyword>
<evidence type="ECO:0000256" key="2">
    <source>
        <dbReference type="ARBA" id="ARBA00007005"/>
    </source>
</evidence>
<keyword evidence="7" id="KW-0443">Lipid metabolism</keyword>
<dbReference type="InterPro" id="IPR006108">
    <property type="entry name" value="3HC_DH_C"/>
</dbReference>
<dbReference type="GO" id="GO:0006635">
    <property type="term" value="P:fatty acid beta-oxidation"/>
    <property type="evidence" value="ECO:0007669"/>
    <property type="project" value="UniProtKB-UniPathway"/>
</dbReference>
<keyword evidence="4" id="KW-0442">Lipid degradation</keyword>
<dbReference type="GO" id="GO:0016509">
    <property type="term" value="F:long-chain (3S)-3-hydroxyacyl-CoA dehydrogenase (NAD+) activity"/>
    <property type="evidence" value="ECO:0007669"/>
    <property type="project" value="TreeGrafter"/>
</dbReference>
<evidence type="ECO:0000256" key="3">
    <source>
        <dbReference type="ARBA" id="ARBA00022832"/>
    </source>
</evidence>
<sequence>MISELTLKNWILSRDEKNIAYLVIDCPGRSMNALSAEVMDELTQIVDYLDKHQPAGLIIRSGKENGFIAGADVNEFSAFEQEPKAGEVLIQRGWDLFNRLAKVPYPTLALIHGVCLGGGLELVLACRYRVLVDTPKPSLGLPEVMLGIYPGWGGVKRLPDIVGAKTAIDMMLTGRRLDARKAKSTGLVDYVVAPRVALQTAQQVVLSGKMPHQAKGIGKLLNTYPFKKILAHMARQQVQKKDPLGHYPAPLAILDIWEKHSGNGLEDSSIIQQLLLSPTTKNLLRVFHLQERLKSYSKKGDANTIKHVHVIGAGIMGGGIATWCALQGLKVTIQDTNYKHIANALKQASSLFARKDKHTAQQARDNFIPDPQGLGIERADIIIEAIFENLDAKHALYREIESRIKPSAILATNTSSLSLADLRKPLAHPERFIGVHFFNPVAKMPLVEVITAEGINEDIIHQACAFVGRIGKLPLLVKDSPGFLVNAVLVPYMLEAMRCVDEGIEPEVIDTAMLKFGMPMGPIELADTVGLDIAIAAGTQLSGTSQVPSCLTQLVDQHKLGKKTGEGFYQWKNRKTSQFSQKDIPDHLALRLITPFMNQAQAQLDKGIIEDADLVDAGIIFGTGFAPFRGGPLNYRKTIYPQ</sequence>
<evidence type="ECO:0000256" key="8">
    <source>
        <dbReference type="ARBA" id="ARBA00023239"/>
    </source>
</evidence>
<keyword evidence="5" id="KW-0560">Oxidoreductase</keyword>
<feature type="domain" description="3-hydroxyacyl-CoA dehydrogenase C-terminal" evidence="11">
    <location>
        <begin position="482"/>
        <end position="571"/>
    </location>
</feature>
<protein>
    <submittedName>
        <fullName evidence="13">Uncharacterized protein</fullName>
    </submittedName>
</protein>
<dbReference type="RefSeq" id="WP_163763819.1">
    <property type="nucleotide sequence ID" value="NZ_JAAGYR010000002.1"/>
</dbReference>
<comment type="similarity">
    <text evidence="2">In the central section; belongs to the 3-hydroxyacyl-CoA dehydrogenase family.</text>
</comment>
<organism evidence="13 14">
    <name type="scientific">Pelistega ratti</name>
    <dbReference type="NCBI Taxonomy" id="2652177"/>
    <lineage>
        <taxon>Bacteria</taxon>
        <taxon>Pseudomonadati</taxon>
        <taxon>Pseudomonadota</taxon>
        <taxon>Betaproteobacteria</taxon>
        <taxon>Burkholderiales</taxon>
        <taxon>Alcaligenaceae</taxon>
        <taxon>Pelistega</taxon>
    </lineage>
</organism>
<comment type="pathway">
    <text evidence="1">Lipid metabolism; fatty acid beta-oxidation.</text>
</comment>
<keyword evidence="14" id="KW-1185">Reference proteome</keyword>
<evidence type="ECO:0000256" key="4">
    <source>
        <dbReference type="ARBA" id="ARBA00022963"/>
    </source>
</evidence>
<dbReference type="InterPro" id="IPR050136">
    <property type="entry name" value="FA_oxidation_alpha_subunit"/>
</dbReference>
<evidence type="ECO:0000313" key="13">
    <source>
        <dbReference type="EMBL" id="NEN75076.1"/>
    </source>
</evidence>
<accession>A0A6L9Y4D0</accession>
<dbReference type="PANTHER" id="PTHR43612:SF3">
    <property type="entry name" value="TRIFUNCTIONAL ENZYME SUBUNIT ALPHA, MITOCHONDRIAL"/>
    <property type="match status" value="1"/>
</dbReference>
<evidence type="ECO:0000259" key="12">
    <source>
        <dbReference type="Pfam" id="PF02737"/>
    </source>
</evidence>
<dbReference type="Pfam" id="PF00378">
    <property type="entry name" value="ECH_1"/>
    <property type="match status" value="1"/>
</dbReference>
<dbReference type="SUPFAM" id="SSF48179">
    <property type="entry name" value="6-phosphogluconate dehydrogenase C-terminal domain-like"/>
    <property type="match status" value="2"/>
</dbReference>
<evidence type="ECO:0000256" key="7">
    <source>
        <dbReference type="ARBA" id="ARBA00023098"/>
    </source>
</evidence>
<dbReference type="InterPro" id="IPR006176">
    <property type="entry name" value="3-OHacyl-CoA_DH_NAD-bd"/>
</dbReference>
<evidence type="ECO:0000313" key="14">
    <source>
        <dbReference type="Proteomes" id="UP000477651"/>
    </source>
</evidence>
<dbReference type="CDD" id="cd06558">
    <property type="entry name" value="crotonase-like"/>
    <property type="match status" value="1"/>
</dbReference>
<dbReference type="InterPro" id="IPR013328">
    <property type="entry name" value="6PGD_dom2"/>
</dbReference>
<keyword evidence="8" id="KW-0456">Lyase</keyword>
<dbReference type="EMBL" id="JAAGYR010000002">
    <property type="protein sequence ID" value="NEN75076.1"/>
    <property type="molecule type" value="Genomic_DNA"/>
</dbReference>
<dbReference type="Pfam" id="PF00725">
    <property type="entry name" value="3HCDH"/>
    <property type="match status" value="1"/>
</dbReference>
<dbReference type="Gene3D" id="3.40.50.720">
    <property type="entry name" value="NAD(P)-binding Rossmann-like Domain"/>
    <property type="match status" value="1"/>
</dbReference>
<name>A0A6L9Y4D0_9BURK</name>